<dbReference type="PANTHER" id="PTHR28272">
    <property type="entry name" value="RIBONUCLEASES P/MRP PROTEIN SUBUNIT POP3"/>
    <property type="match status" value="1"/>
</dbReference>
<dbReference type="AlphaFoldDB" id="A0A1X2I2T1"/>
<organism evidence="1 2">
    <name type="scientific">Absidia repens</name>
    <dbReference type="NCBI Taxonomy" id="90262"/>
    <lineage>
        <taxon>Eukaryota</taxon>
        <taxon>Fungi</taxon>
        <taxon>Fungi incertae sedis</taxon>
        <taxon>Mucoromycota</taxon>
        <taxon>Mucoromycotina</taxon>
        <taxon>Mucoromycetes</taxon>
        <taxon>Mucorales</taxon>
        <taxon>Cunninghamellaceae</taxon>
        <taxon>Absidia</taxon>
    </lineage>
</organism>
<name>A0A1X2I2T1_9FUNG</name>
<dbReference type="STRING" id="90262.A0A1X2I2T1"/>
<dbReference type="InterPro" id="IPR013241">
    <property type="entry name" value="RNase_P_Pop3"/>
</dbReference>
<evidence type="ECO:0000313" key="1">
    <source>
        <dbReference type="EMBL" id="ORZ08181.1"/>
    </source>
</evidence>
<dbReference type="GO" id="GO:0006364">
    <property type="term" value="P:rRNA processing"/>
    <property type="evidence" value="ECO:0007669"/>
    <property type="project" value="InterPro"/>
</dbReference>
<protein>
    <recommendedName>
        <fullName evidence="3">Ribosomal protein L7Ae/L30e/S12e/Gadd45 domain-containing protein</fullName>
    </recommendedName>
</protein>
<dbReference type="Gene3D" id="3.30.1330.30">
    <property type="match status" value="1"/>
</dbReference>
<dbReference type="GO" id="GO:0004526">
    <property type="term" value="F:ribonuclease P activity"/>
    <property type="evidence" value="ECO:0007669"/>
    <property type="project" value="TreeGrafter"/>
</dbReference>
<dbReference type="GO" id="GO:0005829">
    <property type="term" value="C:cytosol"/>
    <property type="evidence" value="ECO:0007669"/>
    <property type="project" value="TreeGrafter"/>
</dbReference>
<dbReference type="GO" id="GO:0034965">
    <property type="term" value="P:intronic box C/D snoRNA processing"/>
    <property type="evidence" value="ECO:0007669"/>
    <property type="project" value="TreeGrafter"/>
</dbReference>
<dbReference type="GO" id="GO:0000172">
    <property type="term" value="C:ribonuclease MRP complex"/>
    <property type="evidence" value="ECO:0007669"/>
    <property type="project" value="TreeGrafter"/>
</dbReference>
<dbReference type="Pfam" id="PF08228">
    <property type="entry name" value="RNase_P_pop3"/>
    <property type="match status" value="1"/>
</dbReference>
<sequence length="238" mass="26485">MSLAKSQGGDIIRKQSTFKQTIYKGVIDSPFSIKWPRVQAELSGRLLDRLLKLLGPVGEYKENCRSASKSLKKKEKVPSGEIPLLISEQRLLVGINDVTKHLERMIQLNKTDTERIVKVDMETPTAGIPVIFLCRRDIKPVHLCSHLLTMAALANVKLVPLPLDSEELLARALNLHRVSAVFLEVCDSDAEEPLRLAVDEVPSVEAPWLSGTITHGIPYSNTRIKVLKTTGTFTKKSK</sequence>
<gene>
    <name evidence="1" type="ORF">BCR42DRAFT_425396</name>
</gene>
<evidence type="ECO:0008006" key="3">
    <source>
        <dbReference type="Google" id="ProtNLM"/>
    </source>
</evidence>
<dbReference type="GO" id="GO:0005655">
    <property type="term" value="C:nucleolar ribonuclease P complex"/>
    <property type="evidence" value="ECO:0007669"/>
    <property type="project" value="TreeGrafter"/>
</dbReference>
<accession>A0A1X2I2T1</accession>
<evidence type="ECO:0000313" key="2">
    <source>
        <dbReference type="Proteomes" id="UP000193560"/>
    </source>
</evidence>
<comment type="caution">
    <text evidence="1">The sequence shown here is derived from an EMBL/GenBank/DDBJ whole genome shotgun (WGS) entry which is preliminary data.</text>
</comment>
<dbReference type="Proteomes" id="UP000193560">
    <property type="component" value="Unassembled WGS sequence"/>
</dbReference>
<dbReference type="GO" id="GO:0000171">
    <property type="term" value="F:ribonuclease MRP activity"/>
    <property type="evidence" value="ECO:0007669"/>
    <property type="project" value="TreeGrafter"/>
</dbReference>
<keyword evidence="2" id="KW-1185">Reference proteome</keyword>
<dbReference type="OrthoDB" id="20109at2759"/>
<dbReference type="GO" id="GO:0008033">
    <property type="term" value="P:tRNA processing"/>
    <property type="evidence" value="ECO:0007669"/>
    <property type="project" value="InterPro"/>
</dbReference>
<reference evidence="1 2" key="1">
    <citation type="submission" date="2016-07" db="EMBL/GenBank/DDBJ databases">
        <title>Pervasive Adenine N6-methylation of Active Genes in Fungi.</title>
        <authorList>
            <consortium name="DOE Joint Genome Institute"/>
            <person name="Mondo S.J."/>
            <person name="Dannebaum R.O."/>
            <person name="Kuo R.C."/>
            <person name="Labutti K."/>
            <person name="Haridas S."/>
            <person name="Kuo A."/>
            <person name="Salamov A."/>
            <person name="Ahrendt S.R."/>
            <person name="Lipzen A."/>
            <person name="Sullivan W."/>
            <person name="Andreopoulos W.B."/>
            <person name="Clum A."/>
            <person name="Lindquist E."/>
            <person name="Daum C."/>
            <person name="Ramamoorthy G.K."/>
            <person name="Gryganskyi A."/>
            <person name="Culley D."/>
            <person name="Magnuson J.K."/>
            <person name="James T.Y."/>
            <person name="O'Malley M.A."/>
            <person name="Stajich J.E."/>
            <person name="Spatafora J.W."/>
            <person name="Visel A."/>
            <person name="Grigoriev I.V."/>
        </authorList>
    </citation>
    <scope>NUCLEOTIDE SEQUENCE [LARGE SCALE GENOMIC DNA]</scope>
    <source>
        <strain evidence="1 2">NRRL 1336</strain>
    </source>
</reference>
<dbReference type="EMBL" id="MCGE01000032">
    <property type="protein sequence ID" value="ORZ08181.1"/>
    <property type="molecule type" value="Genomic_DNA"/>
</dbReference>
<proteinExistence type="predicted"/>
<dbReference type="PANTHER" id="PTHR28272:SF1">
    <property type="entry name" value="RIBONUCLEASES P_MRP PROTEIN SUBUNIT POP3"/>
    <property type="match status" value="1"/>
</dbReference>
<dbReference type="InterPro" id="IPR029064">
    <property type="entry name" value="Ribosomal_eL30-like_sf"/>
</dbReference>
<dbReference type="SUPFAM" id="SSF55315">
    <property type="entry name" value="L30e-like"/>
    <property type="match status" value="1"/>
</dbReference>